<evidence type="ECO:0000313" key="1">
    <source>
        <dbReference type="EMBL" id="CAF2358248.1"/>
    </source>
</evidence>
<organism evidence="1">
    <name type="scientific">Brassica napus</name>
    <name type="common">Rape</name>
    <dbReference type="NCBI Taxonomy" id="3708"/>
    <lineage>
        <taxon>Eukaryota</taxon>
        <taxon>Viridiplantae</taxon>
        <taxon>Streptophyta</taxon>
        <taxon>Embryophyta</taxon>
        <taxon>Tracheophyta</taxon>
        <taxon>Spermatophyta</taxon>
        <taxon>Magnoliopsida</taxon>
        <taxon>eudicotyledons</taxon>
        <taxon>Gunneridae</taxon>
        <taxon>Pentapetalae</taxon>
        <taxon>rosids</taxon>
        <taxon>malvids</taxon>
        <taxon>Brassicales</taxon>
        <taxon>Brassicaceae</taxon>
        <taxon>Brassiceae</taxon>
        <taxon>Brassica</taxon>
    </lineage>
</organism>
<reference evidence="1" key="1">
    <citation type="submission" date="2021-01" db="EMBL/GenBank/DDBJ databases">
        <authorList>
            <consortium name="Genoscope - CEA"/>
            <person name="William W."/>
        </authorList>
    </citation>
    <scope>NUCLEOTIDE SEQUENCE</scope>
</reference>
<dbReference type="AlphaFoldDB" id="A0A817BGJ1"/>
<protein>
    <submittedName>
        <fullName evidence="1">(rape) hypothetical protein</fullName>
    </submittedName>
</protein>
<dbReference type="EMBL" id="HG994364">
    <property type="protein sequence ID" value="CAF2358248.1"/>
    <property type="molecule type" value="Genomic_DNA"/>
</dbReference>
<name>A0A817BGJ1_BRANA</name>
<dbReference type="Proteomes" id="UP001295469">
    <property type="component" value="Chromosome A10"/>
</dbReference>
<accession>A0A817BGJ1</accession>
<gene>
    <name evidence="1" type="ORF">DARMORV10_A10P30090.1</name>
</gene>
<proteinExistence type="predicted"/>
<sequence>MKPSCLYILVYKVPNSYCIKENFLILFVITPELTDISFVAGSGSWARTIEAHLINTNITSRLQVNLS</sequence>